<dbReference type="Proteomes" id="UP000616885">
    <property type="component" value="Unassembled WGS sequence"/>
</dbReference>
<evidence type="ECO:0000313" key="1">
    <source>
        <dbReference type="EMBL" id="KAF9759539.1"/>
    </source>
</evidence>
<dbReference type="GO" id="GO:0005829">
    <property type="term" value="C:cytosol"/>
    <property type="evidence" value="ECO:0007669"/>
    <property type="project" value="TreeGrafter"/>
</dbReference>
<dbReference type="InterPro" id="IPR038511">
    <property type="entry name" value="TAP42/TAP46-like_sf"/>
</dbReference>
<reference evidence="1" key="1">
    <citation type="submission" date="2020-10" db="EMBL/GenBank/DDBJ databases">
        <title>High-Quality Genome Resource of Clonostachys rosea strain S41 by Oxford Nanopore Long-Read Sequencing.</title>
        <authorList>
            <person name="Wang H."/>
        </authorList>
    </citation>
    <scope>NUCLEOTIDE SEQUENCE</scope>
    <source>
        <strain evidence="1">S41</strain>
    </source>
</reference>
<dbReference type="PANTHER" id="PTHR10933">
    <property type="entry name" value="IMMUNOGLOBULIN-BINDING PROTEIN 1"/>
    <property type="match status" value="1"/>
</dbReference>
<name>A0A8H7NNT1_BIOOC</name>
<evidence type="ECO:0008006" key="3">
    <source>
        <dbReference type="Google" id="ProtNLM"/>
    </source>
</evidence>
<protein>
    <recommendedName>
        <fullName evidence="3">TAP42-like protein</fullName>
    </recommendedName>
</protein>
<dbReference type="GO" id="GO:0009966">
    <property type="term" value="P:regulation of signal transduction"/>
    <property type="evidence" value="ECO:0007669"/>
    <property type="project" value="InterPro"/>
</dbReference>
<sequence length="356" mass="39678">MDASDTPQSLRALFDAAEAKRQIVESSYDGSSPTYASELEAAISLYTKTHEAIATSSLFSPNEGIEDVSTSELPFLLTSFYIAELVQKTPRLQPQERIPVLRRARLAYDAFLNLVDAYGLVKSPYDRLLERYQDDRDAFALVPSTADAAAKRNGKIASFKAEKALKEKLSILKANPRYLENGDEELVRELYLTNTLFCVHTTFTSLDYLNRELSLLSLAPPAPPVATQTDPSRPPPEVDHTLRLDQPMSQLLGRGGPLLSKEGKPLQPFTLLGSGSRQELRRGVFRSGHNLPTMSIDEYLEEERRQGNILEGGTQPKTVVDEDDMDAVDRETYKARAWDDYTDDNRKGSGNTLNMG</sequence>
<dbReference type="Gene3D" id="1.25.40.540">
    <property type="entry name" value="TAP42-like family"/>
    <property type="match status" value="1"/>
</dbReference>
<proteinExistence type="predicted"/>
<organism evidence="1 2">
    <name type="scientific">Bionectria ochroleuca</name>
    <name type="common">Gliocladium roseum</name>
    <dbReference type="NCBI Taxonomy" id="29856"/>
    <lineage>
        <taxon>Eukaryota</taxon>
        <taxon>Fungi</taxon>
        <taxon>Dikarya</taxon>
        <taxon>Ascomycota</taxon>
        <taxon>Pezizomycotina</taxon>
        <taxon>Sordariomycetes</taxon>
        <taxon>Hypocreomycetidae</taxon>
        <taxon>Hypocreales</taxon>
        <taxon>Bionectriaceae</taxon>
        <taxon>Clonostachys</taxon>
    </lineage>
</organism>
<dbReference type="GO" id="GO:0051721">
    <property type="term" value="F:protein phosphatase 2A binding"/>
    <property type="evidence" value="ECO:0007669"/>
    <property type="project" value="TreeGrafter"/>
</dbReference>
<gene>
    <name evidence="1" type="ORF">IM811_001233</name>
</gene>
<dbReference type="AlphaFoldDB" id="A0A8H7NNT1"/>
<dbReference type="InterPro" id="IPR007304">
    <property type="entry name" value="TAP46-like"/>
</dbReference>
<dbReference type="Pfam" id="PF04177">
    <property type="entry name" value="TAP42"/>
    <property type="match status" value="1"/>
</dbReference>
<comment type="caution">
    <text evidence="1">The sequence shown here is derived from an EMBL/GenBank/DDBJ whole genome shotgun (WGS) entry which is preliminary data.</text>
</comment>
<evidence type="ECO:0000313" key="2">
    <source>
        <dbReference type="Proteomes" id="UP000616885"/>
    </source>
</evidence>
<accession>A0A8H7NNT1</accession>
<dbReference type="GO" id="GO:0035303">
    <property type="term" value="P:regulation of dephosphorylation"/>
    <property type="evidence" value="ECO:0007669"/>
    <property type="project" value="TreeGrafter"/>
</dbReference>
<dbReference type="EMBL" id="JADCTT010000001">
    <property type="protein sequence ID" value="KAF9759539.1"/>
    <property type="molecule type" value="Genomic_DNA"/>
</dbReference>
<dbReference type="PANTHER" id="PTHR10933:SF9">
    <property type="entry name" value="IMMUNOGLOBULIN-BINDING PROTEIN 1"/>
    <property type="match status" value="1"/>
</dbReference>